<feature type="region of interest" description="Disordered" evidence="1">
    <location>
        <begin position="121"/>
        <end position="159"/>
    </location>
</feature>
<evidence type="ECO:0000313" key="3">
    <source>
        <dbReference type="Proteomes" id="UP000314985"/>
    </source>
</evidence>
<name>A0A4X1VWV9_PIG</name>
<evidence type="ECO:0000313" key="2">
    <source>
        <dbReference type="Ensembl" id="ENSSSCP00070046530.1"/>
    </source>
</evidence>
<reference evidence="2" key="2">
    <citation type="submission" date="2025-08" db="UniProtKB">
        <authorList>
            <consortium name="Ensembl"/>
        </authorList>
    </citation>
    <scope>IDENTIFICATION</scope>
</reference>
<accession>A0A4X1VWV9</accession>
<dbReference type="AlphaFoldDB" id="A0A4X1VWV9"/>
<sequence>MLPWVPGHLPGHTAVCAGGERPAGSVLLHPRKGAFKLGLGFLMENLRGTLLTPLGVGRSLPLPRLAPWGCMLTPPGPQVTVSPEKGSPGSGLAARECGGKGGRAAWEGAPPSVFPVGPCHPRPSSLNEPPPPFLVGVRKPCGRPSTQAHLNPIQKAQGP</sequence>
<protein>
    <submittedName>
        <fullName evidence="2">Uncharacterized protein</fullName>
    </submittedName>
</protein>
<organism evidence="2 3">
    <name type="scientific">Sus scrofa</name>
    <name type="common">Pig</name>
    <dbReference type="NCBI Taxonomy" id="9823"/>
    <lineage>
        <taxon>Eukaryota</taxon>
        <taxon>Metazoa</taxon>
        <taxon>Chordata</taxon>
        <taxon>Craniata</taxon>
        <taxon>Vertebrata</taxon>
        <taxon>Euteleostomi</taxon>
        <taxon>Mammalia</taxon>
        <taxon>Eutheria</taxon>
        <taxon>Laurasiatheria</taxon>
        <taxon>Artiodactyla</taxon>
        <taxon>Suina</taxon>
        <taxon>Suidae</taxon>
        <taxon>Sus</taxon>
    </lineage>
</organism>
<dbReference type="Proteomes" id="UP000314985">
    <property type="component" value="Chromosome 3"/>
</dbReference>
<dbReference type="Ensembl" id="ENSSSCT00070054859.1">
    <property type="protein sequence ID" value="ENSSSCP00070046530.1"/>
    <property type="gene ID" value="ENSSSCG00070027345.1"/>
</dbReference>
<reference evidence="2 3" key="1">
    <citation type="submission" date="2017-08" db="EMBL/GenBank/DDBJ databases">
        <title>USMARCv1.0.</title>
        <authorList>
            <person name="Hannum G.I."/>
            <person name="Koren S."/>
            <person name="Schroeder S.G."/>
            <person name="Chin S.C."/>
            <person name="Nonneman D.J."/>
            <person name="Becker S.A."/>
            <person name="Rosen B.D."/>
            <person name="Bickhart D.M."/>
            <person name="Putnam N.H."/>
            <person name="Green R.E."/>
            <person name="Tuggle C.K."/>
            <person name="Liu H."/>
            <person name="Rohrer G.A."/>
            <person name="Warr A."/>
            <person name="Hall R."/>
            <person name="Kim K."/>
            <person name="Hume D.A."/>
            <person name="Talbot R."/>
            <person name="Chow W."/>
            <person name="Howe K."/>
            <person name="Schwartz A.S."/>
            <person name="Watson M."/>
            <person name="Archibald A.L."/>
            <person name="Phillippy A.M."/>
            <person name="Smith T.P.L."/>
        </authorList>
    </citation>
    <scope>NUCLEOTIDE SEQUENCE [LARGE SCALE GENOMIC DNA]</scope>
</reference>
<feature type="region of interest" description="Disordered" evidence="1">
    <location>
        <begin position="76"/>
        <end position="104"/>
    </location>
</feature>
<evidence type="ECO:0000256" key="1">
    <source>
        <dbReference type="SAM" id="MobiDB-lite"/>
    </source>
</evidence>
<proteinExistence type="predicted"/>